<comment type="caution">
    <text evidence="2">The sequence shown here is derived from an EMBL/GenBank/DDBJ whole genome shotgun (WGS) entry which is preliminary data.</text>
</comment>
<dbReference type="Proteomes" id="UP001152173">
    <property type="component" value="Unassembled WGS sequence"/>
</dbReference>
<evidence type="ECO:0000313" key="2">
    <source>
        <dbReference type="EMBL" id="MCZ8538321.1"/>
    </source>
</evidence>
<evidence type="ECO:0000313" key="3">
    <source>
        <dbReference type="Proteomes" id="UP001152173"/>
    </source>
</evidence>
<dbReference type="EMBL" id="JAMKBJ010000015">
    <property type="protein sequence ID" value="MCZ8538321.1"/>
    <property type="molecule type" value="Genomic_DNA"/>
</dbReference>
<keyword evidence="1" id="KW-0472">Membrane</keyword>
<sequence>MTFGKAVAAFISAWLISQFTYLQLEFFQYNLFSDGQFVWAALFKFVLDVLLFVILYVGMYYSISFIQSWRMRARYEAGQKERAKEKKS</sequence>
<gene>
    <name evidence="2" type="ORF">M9R32_14080</name>
</gene>
<keyword evidence="1" id="KW-1133">Transmembrane helix</keyword>
<feature type="transmembrane region" description="Helical" evidence="1">
    <location>
        <begin position="38"/>
        <end position="63"/>
    </location>
</feature>
<reference evidence="2" key="1">
    <citation type="submission" date="2022-05" db="EMBL/GenBank/DDBJ databases">
        <authorList>
            <person name="Colautti A."/>
            <person name="Iacumin L."/>
        </authorList>
    </citation>
    <scope>NUCLEOTIDE SEQUENCE</scope>
    <source>
        <strain evidence="2">SK 55</strain>
    </source>
</reference>
<keyword evidence="3" id="KW-1185">Reference proteome</keyword>
<dbReference type="AlphaFoldDB" id="A0A9X3RE75"/>
<evidence type="ECO:0000256" key="1">
    <source>
        <dbReference type="SAM" id="Phobius"/>
    </source>
</evidence>
<keyword evidence="1" id="KW-0812">Transmembrane</keyword>
<organism evidence="2 3">
    <name type="scientific">Paenisporosarcina quisquiliarum</name>
    <dbReference type="NCBI Taxonomy" id="365346"/>
    <lineage>
        <taxon>Bacteria</taxon>
        <taxon>Bacillati</taxon>
        <taxon>Bacillota</taxon>
        <taxon>Bacilli</taxon>
        <taxon>Bacillales</taxon>
        <taxon>Caryophanaceae</taxon>
        <taxon>Paenisporosarcina</taxon>
    </lineage>
</organism>
<protein>
    <submittedName>
        <fullName evidence="2">Uncharacterized protein</fullName>
    </submittedName>
</protein>
<name>A0A9X3RE75_9BACL</name>
<dbReference type="RefSeq" id="WP_269927394.1">
    <property type="nucleotide sequence ID" value="NZ_JAMKBJ010000015.1"/>
</dbReference>
<accession>A0A9X3RE75</accession>
<proteinExistence type="predicted"/>